<evidence type="ECO:0000313" key="2">
    <source>
        <dbReference type="EMBL" id="KAB8070786.1"/>
    </source>
</evidence>
<gene>
    <name evidence="2" type="ORF">BDV29DRAFT_180211</name>
</gene>
<reference evidence="2 3" key="1">
    <citation type="submission" date="2019-04" db="EMBL/GenBank/DDBJ databases">
        <title>Friends and foes A comparative genomics study of 23 Aspergillus species from section Flavi.</title>
        <authorList>
            <consortium name="DOE Joint Genome Institute"/>
            <person name="Kjaerbolling I."/>
            <person name="Vesth T."/>
            <person name="Frisvad J.C."/>
            <person name="Nybo J.L."/>
            <person name="Theobald S."/>
            <person name="Kildgaard S."/>
            <person name="Isbrandt T."/>
            <person name="Kuo A."/>
            <person name="Sato A."/>
            <person name="Lyhne E.K."/>
            <person name="Kogle M.E."/>
            <person name="Wiebenga A."/>
            <person name="Kun R.S."/>
            <person name="Lubbers R.J."/>
            <person name="Makela M.R."/>
            <person name="Barry K."/>
            <person name="Chovatia M."/>
            <person name="Clum A."/>
            <person name="Daum C."/>
            <person name="Haridas S."/>
            <person name="He G."/>
            <person name="LaButti K."/>
            <person name="Lipzen A."/>
            <person name="Mondo S."/>
            <person name="Riley R."/>
            <person name="Salamov A."/>
            <person name="Simmons B.A."/>
            <person name="Magnuson J.K."/>
            <person name="Henrissat B."/>
            <person name="Mortensen U.H."/>
            <person name="Larsen T.O."/>
            <person name="Devries R.P."/>
            <person name="Grigoriev I.V."/>
            <person name="Machida M."/>
            <person name="Baker S.E."/>
            <person name="Andersen M.R."/>
        </authorList>
    </citation>
    <scope>NUCLEOTIDE SEQUENCE [LARGE SCALE GENOMIC DNA]</scope>
    <source>
        <strain evidence="2 3">CBS 151.66</strain>
    </source>
</reference>
<accession>A0A5N5WQF4</accession>
<dbReference type="AlphaFoldDB" id="A0A5N5WQF4"/>
<evidence type="ECO:0000313" key="3">
    <source>
        <dbReference type="Proteomes" id="UP000326565"/>
    </source>
</evidence>
<evidence type="ECO:0000259" key="1">
    <source>
        <dbReference type="PROSITE" id="PS50006"/>
    </source>
</evidence>
<sequence length="91" mass="10611">MGRYSVEEAFIYRAWYFSIDEDPYIHDMNNKLSRLHKSITNSSRLSKLRLLSLKFENGALIAGLRIMPGSGCHHSLERRFAEQAVFIYETL</sequence>
<organism evidence="2 3">
    <name type="scientific">Aspergillus leporis</name>
    <dbReference type="NCBI Taxonomy" id="41062"/>
    <lineage>
        <taxon>Eukaryota</taxon>
        <taxon>Fungi</taxon>
        <taxon>Dikarya</taxon>
        <taxon>Ascomycota</taxon>
        <taxon>Pezizomycotina</taxon>
        <taxon>Eurotiomycetes</taxon>
        <taxon>Eurotiomycetidae</taxon>
        <taxon>Eurotiales</taxon>
        <taxon>Aspergillaceae</taxon>
        <taxon>Aspergillus</taxon>
        <taxon>Aspergillus subgen. Circumdati</taxon>
    </lineage>
</organism>
<feature type="domain" description="FHA" evidence="1">
    <location>
        <begin position="1"/>
        <end position="66"/>
    </location>
</feature>
<keyword evidence="3" id="KW-1185">Reference proteome</keyword>
<dbReference type="PROSITE" id="PS50006">
    <property type="entry name" value="FHA_DOMAIN"/>
    <property type="match status" value="1"/>
</dbReference>
<dbReference type="EMBL" id="ML732291">
    <property type="protein sequence ID" value="KAB8070786.1"/>
    <property type="molecule type" value="Genomic_DNA"/>
</dbReference>
<dbReference type="InterPro" id="IPR000253">
    <property type="entry name" value="FHA_dom"/>
</dbReference>
<dbReference type="Proteomes" id="UP000326565">
    <property type="component" value="Unassembled WGS sequence"/>
</dbReference>
<proteinExistence type="predicted"/>
<protein>
    <recommendedName>
        <fullName evidence="1">FHA domain-containing protein</fullName>
    </recommendedName>
</protein>
<name>A0A5N5WQF4_9EURO</name>